<feature type="chain" id="PRO_5041704892" evidence="2">
    <location>
        <begin position="25"/>
        <end position="64"/>
    </location>
</feature>
<name>A0AA86SH37_9FABA</name>
<evidence type="ECO:0000256" key="2">
    <source>
        <dbReference type="SAM" id="SignalP"/>
    </source>
</evidence>
<accession>A0AA86SH37</accession>
<reference evidence="3" key="1">
    <citation type="submission" date="2023-10" db="EMBL/GenBank/DDBJ databases">
        <authorList>
            <person name="Domelevo Entfellner J.-B."/>
        </authorList>
    </citation>
    <scope>NUCLEOTIDE SEQUENCE</scope>
</reference>
<dbReference type="AlphaFoldDB" id="A0AA86SH37"/>
<evidence type="ECO:0000313" key="3">
    <source>
        <dbReference type="EMBL" id="CAJ1949200.1"/>
    </source>
</evidence>
<sequence length="64" mass="7023">VGIANLFVCDLFLLSALSLSPVSTRTLTLALSAQHDCRVPSSRELRNSRDQPSSNLRVSRRLLA</sequence>
<gene>
    <name evidence="3" type="ORF">AYBTSS11_LOCUS13602</name>
</gene>
<keyword evidence="2" id="KW-0732">Signal</keyword>
<proteinExistence type="predicted"/>
<keyword evidence="4" id="KW-1185">Reference proteome</keyword>
<dbReference type="Gramene" id="rna-AYBTSS11_LOCUS13602">
    <property type="protein sequence ID" value="CAJ1949200.1"/>
    <property type="gene ID" value="gene-AYBTSS11_LOCUS13602"/>
</dbReference>
<feature type="region of interest" description="Disordered" evidence="1">
    <location>
        <begin position="41"/>
        <end position="64"/>
    </location>
</feature>
<dbReference type="Proteomes" id="UP001189624">
    <property type="component" value="Chromosome 4"/>
</dbReference>
<dbReference type="EMBL" id="OY731401">
    <property type="protein sequence ID" value="CAJ1949200.1"/>
    <property type="molecule type" value="Genomic_DNA"/>
</dbReference>
<protein>
    <submittedName>
        <fullName evidence="3">Uncharacterized protein</fullName>
    </submittedName>
</protein>
<feature type="non-terminal residue" evidence="3">
    <location>
        <position position="1"/>
    </location>
</feature>
<evidence type="ECO:0000313" key="4">
    <source>
        <dbReference type="Proteomes" id="UP001189624"/>
    </source>
</evidence>
<feature type="signal peptide" evidence="2">
    <location>
        <begin position="1"/>
        <end position="24"/>
    </location>
</feature>
<evidence type="ECO:0000256" key="1">
    <source>
        <dbReference type="SAM" id="MobiDB-lite"/>
    </source>
</evidence>
<organism evidence="3 4">
    <name type="scientific">Sphenostylis stenocarpa</name>
    <dbReference type="NCBI Taxonomy" id="92480"/>
    <lineage>
        <taxon>Eukaryota</taxon>
        <taxon>Viridiplantae</taxon>
        <taxon>Streptophyta</taxon>
        <taxon>Embryophyta</taxon>
        <taxon>Tracheophyta</taxon>
        <taxon>Spermatophyta</taxon>
        <taxon>Magnoliopsida</taxon>
        <taxon>eudicotyledons</taxon>
        <taxon>Gunneridae</taxon>
        <taxon>Pentapetalae</taxon>
        <taxon>rosids</taxon>
        <taxon>fabids</taxon>
        <taxon>Fabales</taxon>
        <taxon>Fabaceae</taxon>
        <taxon>Papilionoideae</taxon>
        <taxon>50 kb inversion clade</taxon>
        <taxon>NPAAA clade</taxon>
        <taxon>indigoferoid/millettioid clade</taxon>
        <taxon>Phaseoleae</taxon>
        <taxon>Sphenostylis</taxon>
    </lineage>
</organism>